<dbReference type="Pfam" id="PF00873">
    <property type="entry name" value="ACR_tran"/>
    <property type="match status" value="1"/>
</dbReference>
<keyword evidence="3" id="KW-0813">Transport</keyword>
<keyword evidence="6 9" id="KW-0812">Transmembrane</keyword>
<dbReference type="RefSeq" id="WP_119988243.1">
    <property type="nucleotide sequence ID" value="NZ_CP032489.1"/>
</dbReference>
<dbReference type="OrthoDB" id="9758234at2"/>
<feature type="transmembrane region" description="Helical" evidence="9">
    <location>
        <begin position="927"/>
        <end position="952"/>
    </location>
</feature>
<keyword evidence="8 9" id="KW-0472">Membrane</keyword>
<dbReference type="FunFam" id="3.30.70.1430:FF:000001">
    <property type="entry name" value="Efflux pump membrane transporter"/>
    <property type="match status" value="1"/>
</dbReference>
<gene>
    <name evidence="10" type="ORF">D6B99_11050</name>
</gene>
<feature type="transmembrane region" description="Helical" evidence="9">
    <location>
        <begin position="541"/>
        <end position="558"/>
    </location>
</feature>
<feature type="transmembrane region" description="Helical" evidence="9">
    <location>
        <begin position="1011"/>
        <end position="1033"/>
    </location>
</feature>
<evidence type="ECO:0000256" key="1">
    <source>
        <dbReference type="ARBA" id="ARBA00004429"/>
    </source>
</evidence>
<feature type="transmembrane region" description="Helical" evidence="9">
    <location>
        <begin position="338"/>
        <end position="357"/>
    </location>
</feature>
<comment type="similarity">
    <text evidence="2">Belongs to the resistance-nodulation-cell division (RND) (TC 2.A.6) family.</text>
</comment>
<sequence length="1052" mass="115068">MLKKFIQRPVLSTVVSAILLLLGLISLTTLPITQFPDIAPPTVQVTANYPGASAETVARSVANPIEEAVNGVENMTYMTSNSSNDGSMTLNVYFKQGTNPDIDAVNVQNRVSKAMSQIPQEVVQAGVSTQKQQNSIIMFVALSSSDTSYDEAFLQNYIKINLISQLQRIPGVGQAQPFGNRDYSMRIWLKPDRLNAYGLSPQDVNNAIKDQSLEAAPGRLGQQSNKVFEYVLKYKGKLNTPEEYENIIIKANSDGSVIKLKDVARVELGSYSYASNSRLNGNPTSGVAIFQTAGSNANDILTEAQKQLSAFNKRLPKGLKTTIIYNSKDFLDSSIHQVIETLLEAFILVFIVVFVFLQDFRSTLIPAVAVPVAIIGTFFFMQLFGFSINLLTLFALVLAIGIVVDDAIVVVEAVHAKMEQTGLPARKATEHSMSEISGAIISITLVMAAVFIPVGFMKGPAGVFYRQFAFTLAIAILISAVNALTLSPALCALILKNPHAAENTRQKKGFFGRFFAAFNTGFKAMTEKYTQAIKFLIKRKWIALSGLVLVSAVTIFMIEKTPTGFIPTEDQSFLLYAVNTPPGSSLDRTHKAMAEIDSIVKKQPFVQNHYQVDGLNFITNANASSYGAGFVRMKPQDERGPIKSFDQIAANMTQQVAQKVKGAGAFFFTFPTIQGFGNVSGFEFMLQDRGNGSLGKLDTTAHQFIGALMKRKEIAAAFTTYAAGNPQYLLEVDNAKAMQLGVSVSELLKTLQTDYGSSFVDDFNRFGKYYRVVVQSDAQYRLNTASLDNIYVKNTQGLMVPANALVTFKRVYGPETVTRNNLYNAVTINGTPAPGYSTGDAIKAIEETAAQVLPKTYGYEWTGMTREEINAGSQTTIIFIMSLVFVYFLLSAQYESYILPLAIVTTIPLGVFGVMLFINLFGIDNNIYVQVCLIMLVGLLAKNAILIVEFAVQRRRGGMSLFASVLEASRLRLRPILMTSFAFIAGLIPLMRATGASALGNRSIGTGAVGGMLTGVLFGIFVIPVLFVIFQYLQEKVVKKDPKRTNKTTVHE</sequence>
<evidence type="ECO:0000256" key="7">
    <source>
        <dbReference type="ARBA" id="ARBA00022989"/>
    </source>
</evidence>
<keyword evidence="11" id="KW-1185">Reference proteome</keyword>
<dbReference type="PANTHER" id="PTHR32063:SF9">
    <property type="entry name" value="SIMILAR TO MULTIDRUG RESISTANCE PROTEIN MEXB"/>
    <property type="match status" value="1"/>
</dbReference>
<dbReference type="InterPro" id="IPR027463">
    <property type="entry name" value="AcrB_DN_DC_subdom"/>
</dbReference>
<dbReference type="Proteomes" id="UP000266118">
    <property type="component" value="Chromosome"/>
</dbReference>
<dbReference type="EMBL" id="CP032489">
    <property type="protein sequence ID" value="AYD48080.1"/>
    <property type="molecule type" value="Genomic_DNA"/>
</dbReference>
<dbReference type="PANTHER" id="PTHR32063">
    <property type="match status" value="1"/>
</dbReference>
<organism evidence="10 11">
    <name type="scientific">Arachidicoccus soli</name>
    <dbReference type="NCBI Taxonomy" id="2341117"/>
    <lineage>
        <taxon>Bacteria</taxon>
        <taxon>Pseudomonadati</taxon>
        <taxon>Bacteroidota</taxon>
        <taxon>Chitinophagia</taxon>
        <taxon>Chitinophagales</taxon>
        <taxon>Chitinophagaceae</taxon>
        <taxon>Arachidicoccus</taxon>
    </lineage>
</organism>
<protein>
    <submittedName>
        <fullName evidence="10">Efflux RND transporter permease subunit</fullName>
    </submittedName>
</protein>
<dbReference type="NCBIfam" id="TIGR00915">
    <property type="entry name" value="2A0602"/>
    <property type="match status" value="1"/>
</dbReference>
<dbReference type="Gene3D" id="3.30.70.1430">
    <property type="entry name" value="Multidrug efflux transporter AcrB pore domain"/>
    <property type="match status" value="2"/>
</dbReference>
<dbReference type="FunFam" id="1.20.1640.10:FF:000001">
    <property type="entry name" value="Efflux pump membrane transporter"/>
    <property type="match status" value="1"/>
</dbReference>
<dbReference type="GO" id="GO:0042910">
    <property type="term" value="F:xenobiotic transmembrane transporter activity"/>
    <property type="evidence" value="ECO:0007669"/>
    <property type="project" value="TreeGrafter"/>
</dbReference>
<dbReference type="SUPFAM" id="SSF82866">
    <property type="entry name" value="Multidrug efflux transporter AcrB transmembrane domain"/>
    <property type="match status" value="2"/>
</dbReference>
<comment type="subcellular location">
    <subcellularLocation>
        <location evidence="1">Cell inner membrane</location>
        <topology evidence="1">Multi-pass membrane protein</topology>
    </subcellularLocation>
</comment>
<feature type="transmembrane region" description="Helical" evidence="9">
    <location>
        <begin position="897"/>
        <end position="921"/>
    </location>
</feature>
<evidence type="ECO:0000256" key="4">
    <source>
        <dbReference type="ARBA" id="ARBA00022475"/>
    </source>
</evidence>
<dbReference type="GO" id="GO:0005886">
    <property type="term" value="C:plasma membrane"/>
    <property type="evidence" value="ECO:0007669"/>
    <property type="project" value="UniProtKB-SubCell"/>
</dbReference>
<name>A0A386HRH2_9BACT</name>
<dbReference type="AlphaFoldDB" id="A0A386HRH2"/>
<evidence type="ECO:0000256" key="3">
    <source>
        <dbReference type="ARBA" id="ARBA00022448"/>
    </source>
</evidence>
<dbReference type="InterPro" id="IPR004764">
    <property type="entry name" value="MdtF-like"/>
</dbReference>
<keyword evidence="5" id="KW-0997">Cell inner membrane</keyword>
<dbReference type="GO" id="GO:0009636">
    <property type="term" value="P:response to toxic substance"/>
    <property type="evidence" value="ECO:0007669"/>
    <property type="project" value="UniProtKB-ARBA"/>
</dbReference>
<feature type="transmembrane region" description="Helical" evidence="9">
    <location>
        <begin position="390"/>
        <end position="415"/>
    </location>
</feature>
<dbReference type="SUPFAM" id="SSF82714">
    <property type="entry name" value="Multidrug efflux transporter AcrB TolC docking domain, DN and DC subdomains"/>
    <property type="match status" value="2"/>
</dbReference>
<evidence type="ECO:0000256" key="5">
    <source>
        <dbReference type="ARBA" id="ARBA00022519"/>
    </source>
</evidence>
<feature type="transmembrane region" description="Helical" evidence="9">
    <location>
        <begin position="436"/>
        <end position="456"/>
    </location>
</feature>
<proteinExistence type="inferred from homology"/>
<reference evidence="10 11" key="1">
    <citation type="submission" date="2018-09" db="EMBL/GenBank/DDBJ databases">
        <title>Arachidicoccus sp. nov., a bacterium isolated from soil.</title>
        <authorList>
            <person name="Weon H.-Y."/>
            <person name="Kwon S.-W."/>
            <person name="Lee S.A."/>
        </authorList>
    </citation>
    <scope>NUCLEOTIDE SEQUENCE [LARGE SCALE GENOMIC DNA]</scope>
    <source>
        <strain evidence="10 11">KIS59-12</strain>
    </source>
</reference>
<evidence type="ECO:0000313" key="10">
    <source>
        <dbReference type="EMBL" id="AYD48080.1"/>
    </source>
</evidence>
<dbReference type="InterPro" id="IPR001036">
    <property type="entry name" value="Acrflvin-R"/>
</dbReference>
<dbReference type="GO" id="GO:0015562">
    <property type="term" value="F:efflux transmembrane transporter activity"/>
    <property type="evidence" value="ECO:0007669"/>
    <property type="project" value="InterPro"/>
</dbReference>
<keyword evidence="4" id="KW-1003">Cell membrane</keyword>
<accession>A0A386HRH2</accession>
<dbReference type="KEGG" id="ark:D6B99_11050"/>
<dbReference type="PRINTS" id="PR00702">
    <property type="entry name" value="ACRIFLAVINRP"/>
</dbReference>
<evidence type="ECO:0000256" key="2">
    <source>
        <dbReference type="ARBA" id="ARBA00010942"/>
    </source>
</evidence>
<feature type="transmembrane region" description="Helical" evidence="9">
    <location>
        <begin position="973"/>
        <end position="991"/>
    </location>
</feature>
<dbReference type="Gene3D" id="3.30.2090.10">
    <property type="entry name" value="Multidrug efflux transporter AcrB TolC docking domain, DN and DC subdomains"/>
    <property type="match status" value="2"/>
</dbReference>
<evidence type="ECO:0000256" key="9">
    <source>
        <dbReference type="SAM" id="Phobius"/>
    </source>
</evidence>
<dbReference type="Gene3D" id="3.30.70.1320">
    <property type="entry name" value="Multidrug efflux transporter AcrB pore domain like"/>
    <property type="match status" value="1"/>
</dbReference>
<dbReference type="Gene3D" id="1.20.1640.10">
    <property type="entry name" value="Multidrug efflux transporter AcrB transmembrane domain"/>
    <property type="match status" value="2"/>
</dbReference>
<dbReference type="SUPFAM" id="SSF82693">
    <property type="entry name" value="Multidrug efflux transporter AcrB pore domain, PN1, PN2, PC1 and PC2 subdomains"/>
    <property type="match status" value="3"/>
</dbReference>
<feature type="transmembrane region" description="Helical" evidence="9">
    <location>
        <begin position="871"/>
        <end position="890"/>
    </location>
</feature>
<dbReference type="Gene3D" id="3.30.70.1440">
    <property type="entry name" value="Multidrug efflux transporter AcrB pore domain"/>
    <property type="match status" value="1"/>
</dbReference>
<feature type="transmembrane region" description="Helical" evidence="9">
    <location>
        <begin position="364"/>
        <end position="384"/>
    </location>
</feature>
<keyword evidence="7 9" id="KW-1133">Transmembrane helix</keyword>
<feature type="transmembrane region" description="Helical" evidence="9">
    <location>
        <begin position="468"/>
        <end position="495"/>
    </location>
</feature>
<evidence type="ECO:0000256" key="8">
    <source>
        <dbReference type="ARBA" id="ARBA00023136"/>
    </source>
</evidence>
<evidence type="ECO:0000313" key="11">
    <source>
        <dbReference type="Proteomes" id="UP000266118"/>
    </source>
</evidence>
<evidence type="ECO:0000256" key="6">
    <source>
        <dbReference type="ARBA" id="ARBA00022692"/>
    </source>
</evidence>